<evidence type="ECO:0000313" key="8">
    <source>
        <dbReference type="EMBL" id="MBF1713129.1"/>
    </source>
</evidence>
<feature type="domain" description="Metallo-beta-lactamase" evidence="7">
    <location>
        <begin position="495"/>
        <end position="697"/>
    </location>
</feature>
<comment type="caution">
    <text evidence="8">The sequence shown here is derived from an EMBL/GenBank/DDBJ whole genome shotgun (WGS) entry which is preliminary data.</text>
</comment>
<dbReference type="InterPro" id="IPR052159">
    <property type="entry name" value="Competence_DNA_uptake"/>
</dbReference>
<dbReference type="InterPro" id="IPR035681">
    <property type="entry name" value="ComA-like_MBL"/>
</dbReference>
<dbReference type="GO" id="GO:0030420">
    <property type="term" value="P:establishment of competence for transformation"/>
    <property type="evidence" value="ECO:0007669"/>
    <property type="project" value="InterPro"/>
</dbReference>
<feature type="transmembrane region" description="Helical" evidence="6">
    <location>
        <begin position="466"/>
        <end position="484"/>
    </location>
</feature>
<dbReference type="Proteomes" id="UP000721045">
    <property type="component" value="Unassembled WGS sequence"/>
</dbReference>
<protein>
    <submittedName>
        <fullName evidence="8">DNA internalization-related competence protein ComEC/Rec2</fullName>
    </submittedName>
</protein>
<keyword evidence="5 6" id="KW-0472">Membrane</keyword>
<dbReference type="Pfam" id="PF03772">
    <property type="entry name" value="Competence"/>
    <property type="match status" value="1"/>
</dbReference>
<feature type="transmembrane region" description="Helical" evidence="6">
    <location>
        <begin position="355"/>
        <end position="373"/>
    </location>
</feature>
<evidence type="ECO:0000256" key="6">
    <source>
        <dbReference type="SAM" id="Phobius"/>
    </source>
</evidence>
<gene>
    <name evidence="8" type="ORF">HXO88_05255</name>
</gene>
<evidence type="ECO:0000256" key="5">
    <source>
        <dbReference type="ARBA" id="ARBA00023136"/>
    </source>
</evidence>
<dbReference type="SUPFAM" id="SSF56281">
    <property type="entry name" value="Metallo-hydrolase/oxidoreductase"/>
    <property type="match status" value="1"/>
</dbReference>
<feature type="transmembrane region" description="Helical" evidence="6">
    <location>
        <begin position="233"/>
        <end position="255"/>
    </location>
</feature>
<dbReference type="Gene3D" id="3.60.15.10">
    <property type="entry name" value="Ribonuclease Z/Hydroxyacylglutathione hydrolase-like"/>
    <property type="match status" value="1"/>
</dbReference>
<dbReference type="GO" id="GO:0005886">
    <property type="term" value="C:plasma membrane"/>
    <property type="evidence" value="ECO:0007669"/>
    <property type="project" value="UniProtKB-SubCell"/>
</dbReference>
<dbReference type="Pfam" id="PF00753">
    <property type="entry name" value="Lactamase_B"/>
    <property type="match status" value="1"/>
</dbReference>
<evidence type="ECO:0000313" key="9">
    <source>
        <dbReference type="Proteomes" id="UP000721045"/>
    </source>
</evidence>
<dbReference type="InterPro" id="IPR025405">
    <property type="entry name" value="DUF4131"/>
</dbReference>
<keyword evidence="3 6" id="KW-0812">Transmembrane</keyword>
<dbReference type="InterPro" id="IPR001279">
    <property type="entry name" value="Metallo-B-lactamas"/>
</dbReference>
<evidence type="ECO:0000256" key="3">
    <source>
        <dbReference type="ARBA" id="ARBA00022692"/>
    </source>
</evidence>
<dbReference type="InterPro" id="IPR004477">
    <property type="entry name" value="ComEC_N"/>
</dbReference>
<dbReference type="NCBIfam" id="TIGR00361">
    <property type="entry name" value="ComEC_Rec2"/>
    <property type="match status" value="1"/>
</dbReference>
<dbReference type="NCBIfam" id="TIGR00360">
    <property type="entry name" value="ComEC_N-term"/>
    <property type="match status" value="1"/>
</dbReference>
<dbReference type="EMBL" id="JABZYP010000016">
    <property type="protein sequence ID" value="MBF1713129.1"/>
    <property type="molecule type" value="Genomic_DNA"/>
</dbReference>
<accession>A0A930RDA2</accession>
<keyword evidence="2" id="KW-1003">Cell membrane</keyword>
<feature type="transmembrane region" description="Helical" evidence="6">
    <location>
        <begin position="443"/>
        <end position="459"/>
    </location>
</feature>
<dbReference type="InterPro" id="IPR036866">
    <property type="entry name" value="RibonucZ/Hydroxyglut_hydro"/>
</dbReference>
<dbReference type="Pfam" id="PF13567">
    <property type="entry name" value="DUF4131"/>
    <property type="match status" value="1"/>
</dbReference>
<dbReference type="PANTHER" id="PTHR30619:SF1">
    <property type="entry name" value="RECOMBINATION PROTEIN 2"/>
    <property type="match status" value="1"/>
</dbReference>
<feature type="transmembrane region" description="Helical" evidence="6">
    <location>
        <begin position="53"/>
        <end position="69"/>
    </location>
</feature>
<dbReference type="CDD" id="cd07731">
    <property type="entry name" value="ComA-like_MBL-fold"/>
    <property type="match status" value="1"/>
</dbReference>
<keyword evidence="4 6" id="KW-1133">Transmembrane helix</keyword>
<dbReference type="PANTHER" id="PTHR30619">
    <property type="entry name" value="DNA INTERNALIZATION/COMPETENCE PROTEIN COMEC/REC2"/>
    <property type="match status" value="1"/>
</dbReference>
<dbReference type="SMART" id="SM00849">
    <property type="entry name" value="Lactamase_B"/>
    <property type="match status" value="1"/>
</dbReference>
<comment type="subcellular location">
    <subcellularLocation>
        <location evidence="1">Cell membrane</location>
        <topology evidence="1">Multi-pass membrane protein</topology>
    </subcellularLocation>
</comment>
<proteinExistence type="predicted"/>
<feature type="transmembrane region" description="Helical" evidence="6">
    <location>
        <begin position="12"/>
        <end position="41"/>
    </location>
</feature>
<sequence>MSQWIKIFPIKPIYIAFLLVWLYFAIYQSNWLAGVGLIFLLIRLSRIYSLKEWFTTFMILACFAVFFLIRRELANRKIKVEAPPVRQVAVLPDTIKVDGDSLSFRGKANGQTYQIYYKLKSKKEKLAFQNLSSLVTLTVEGEFESPEKQRNFSGFDYQAYLKTQGIYRILRVDQILSSQDRVSFQPFEWLSSWRRKTLVFIKRNFPNPMSNYMTGLLFGALDTDFGEMNNLYSSLGIIHLFALSGMQVGFFMEGFRKSLLRLGLTQEIVHKCQYPFSFFYAGMTGFSVSVVRSLIQKLLSQHGVTKLDNFALTIMVLSLIMPSFLLTAGGVLSCAYAFIISVLDFKGLTPYKKIIIENIVISLGILPILIFYFGEFQPWSILLTFVFSLIFDIVMLPGLTIIFLVSPFIKLTQVNFLFECLESSIRWLASMFSRPVVLGKPNPLLLIAMLLVLAILYDIRQNKKWLIFLSLFLSLLFFVAKFPLQNEITMIDVGKGDSIFMRDWRGSTVLIDVGGREEIRKKESWQERISSSNAERTLIPYLKSRGVDTIDTLVLTNPNSDHAGDVLEVAKKFSIKKIFISRSSLNDTDFLNKLKETRAFVHVVKQGDKLPIFDHHLQVLSGTNKSDQSLVLYGQFFRTRFLFMSNLTEEDEVKLMQLYPKLKTDVLKVGQHGSQNSSSSKFLQQVRPVIALISTGKNNSSKSLSQETIERFDWLNTKIYRTDKQGAIKFSGWTTWQLETVQQP</sequence>
<dbReference type="InterPro" id="IPR004797">
    <property type="entry name" value="Competence_ComEC/Rec2"/>
</dbReference>
<evidence type="ECO:0000259" key="7">
    <source>
        <dbReference type="SMART" id="SM00849"/>
    </source>
</evidence>
<dbReference type="AlphaFoldDB" id="A0A930RDA2"/>
<feature type="transmembrane region" description="Helical" evidence="6">
    <location>
        <begin position="276"/>
        <end position="295"/>
    </location>
</feature>
<evidence type="ECO:0000256" key="4">
    <source>
        <dbReference type="ARBA" id="ARBA00022989"/>
    </source>
</evidence>
<evidence type="ECO:0000256" key="2">
    <source>
        <dbReference type="ARBA" id="ARBA00022475"/>
    </source>
</evidence>
<evidence type="ECO:0000256" key="1">
    <source>
        <dbReference type="ARBA" id="ARBA00004651"/>
    </source>
</evidence>
<organism evidence="8 9">
    <name type="scientific">Streptococcus intermedius</name>
    <dbReference type="NCBI Taxonomy" id="1338"/>
    <lineage>
        <taxon>Bacteria</taxon>
        <taxon>Bacillati</taxon>
        <taxon>Bacillota</taxon>
        <taxon>Bacilli</taxon>
        <taxon>Lactobacillales</taxon>
        <taxon>Streptococcaceae</taxon>
        <taxon>Streptococcus</taxon>
        <taxon>Streptococcus anginosus group</taxon>
    </lineage>
</organism>
<feature type="transmembrane region" description="Helical" evidence="6">
    <location>
        <begin position="310"/>
        <end position="343"/>
    </location>
</feature>
<name>A0A930RDA2_STRIT</name>
<reference evidence="8" key="1">
    <citation type="submission" date="2020-04" db="EMBL/GenBank/DDBJ databases">
        <title>Deep metagenomics examines the oral microbiome during advanced dental caries in children, revealing novel taxa and co-occurrences with host molecules.</title>
        <authorList>
            <person name="Baker J.L."/>
            <person name="Morton J.T."/>
            <person name="Dinis M."/>
            <person name="Alvarez R."/>
            <person name="Tran N.C."/>
            <person name="Knight R."/>
            <person name="Edlund A."/>
        </authorList>
    </citation>
    <scope>NUCLEOTIDE SEQUENCE</scope>
    <source>
        <strain evidence="8">JCVI_23_bin.22</strain>
    </source>
</reference>
<feature type="transmembrane region" description="Helical" evidence="6">
    <location>
        <begin position="379"/>
        <end position="404"/>
    </location>
</feature>